<feature type="compositionally biased region" description="Polar residues" evidence="13">
    <location>
        <begin position="16"/>
        <end position="31"/>
    </location>
</feature>
<dbReference type="InterPro" id="IPR039355">
    <property type="entry name" value="Transcription_factor_GATA"/>
</dbReference>
<gene>
    <name evidence="16" type="ORF">BN1708_014862</name>
</gene>
<evidence type="ECO:0000313" key="16">
    <source>
        <dbReference type="EMBL" id="CRK27620.1"/>
    </source>
</evidence>
<dbReference type="Pfam" id="PF00320">
    <property type="entry name" value="GATA"/>
    <property type="match status" value="2"/>
</dbReference>
<dbReference type="InterPro" id="IPR000679">
    <property type="entry name" value="Znf_GATA"/>
</dbReference>
<feature type="region of interest" description="Disordered" evidence="13">
    <location>
        <begin position="153"/>
        <end position="194"/>
    </location>
</feature>
<feature type="region of interest" description="Disordered" evidence="13">
    <location>
        <begin position="1"/>
        <end position="58"/>
    </location>
</feature>
<feature type="compositionally biased region" description="Polar residues" evidence="13">
    <location>
        <begin position="74"/>
        <end position="102"/>
    </location>
</feature>
<reference evidence="16 17" key="1">
    <citation type="submission" date="2015-05" db="EMBL/GenBank/DDBJ databases">
        <authorList>
            <person name="Wang D.B."/>
            <person name="Wang M."/>
        </authorList>
    </citation>
    <scope>NUCLEOTIDE SEQUENCE [LARGE SCALE GENOMIC DNA]</scope>
    <source>
        <strain evidence="16">VL1</strain>
    </source>
</reference>
<dbReference type="PROSITE" id="PS00344">
    <property type="entry name" value="GATA_ZN_FINGER_1"/>
    <property type="match status" value="2"/>
</dbReference>
<evidence type="ECO:0000256" key="14">
    <source>
        <dbReference type="SAM" id="Phobius"/>
    </source>
</evidence>
<dbReference type="PRINTS" id="PR00619">
    <property type="entry name" value="GATAZNFINGER"/>
</dbReference>
<protein>
    <recommendedName>
        <fullName evidence="15">GATA-type domain-containing protein</fullName>
    </recommendedName>
</protein>
<evidence type="ECO:0000259" key="15">
    <source>
        <dbReference type="PROSITE" id="PS50114"/>
    </source>
</evidence>
<feature type="compositionally biased region" description="Low complexity" evidence="13">
    <location>
        <begin position="103"/>
        <end position="113"/>
    </location>
</feature>
<dbReference type="GO" id="GO:0000122">
    <property type="term" value="P:negative regulation of transcription by RNA polymerase II"/>
    <property type="evidence" value="ECO:0007669"/>
    <property type="project" value="TreeGrafter"/>
</dbReference>
<dbReference type="SUPFAM" id="SSF57716">
    <property type="entry name" value="Glucocorticoid receptor-like (DNA-binding domain)"/>
    <property type="match status" value="2"/>
</dbReference>
<evidence type="ECO:0000256" key="13">
    <source>
        <dbReference type="SAM" id="MobiDB-lite"/>
    </source>
</evidence>
<evidence type="ECO:0000256" key="3">
    <source>
        <dbReference type="ARBA" id="ARBA00022692"/>
    </source>
</evidence>
<sequence>MAMSDVARSAAHGAQRDTTSASRTALPTQRKSPAAQHDIKNTINGPGPSARPTREAGHQATIPLRAAEFRRSLSSDAMSTSQAPSPASEVGGTSPTQTRTGVSASPAPTTASSQGHVGQVCSNCGTTHTPLWRRSPQGTTICNACGLYQKARNASRPTSLKKKPPQLVSANSRAAPTKIAPAPGPGPKYPGGPAPTYVTEEQVPTGTCPGGGKCNGTGGAEGCGGCPAYNNRVSKSAQLNPQQQGQGCGSTGQQGDQGVDDPSAPIDIAALQIQNQNTTVVIACQNCGTTTTPLWRRDESGHTICNACGLYYKLHGVHRPFLTGFTPFHFKMELSDAFRIVNLVTATIMVLGGIAQFFNFSFQGIIVGVYVIIFGLCTALLEFQIPPQVSRYASFLFSFLGRGVFYIFIGSILLSDNVLRIIAGSIIGIIGVSYVVLEFIPQIEPPANMREADAGWGAEQV</sequence>
<dbReference type="InterPro" id="IPR013714">
    <property type="entry name" value="Golgi_TVP15"/>
</dbReference>
<comment type="subcellular location">
    <subcellularLocation>
        <location evidence="2">Membrane</location>
        <topology evidence="2">Multi-pass membrane protein</topology>
    </subcellularLocation>
    <subcellularLocation>
        <location evidence="1">Nucleus</location>
    </subcellularLocation>
</comment>
<dbReference type="Gene3D" id="3.30.50.10">
    <property type="entry name" value="Erythroid Transcription Factor GATA-1, subunit A"/>
    <property type="match status" value="2"/>
</dbReference>
<dbReference type="GO" id="GO:0000981">
    <property type="term" value="F:DNA-binding transcription factor activity, RNA polymerase II-specific"/>
    <property type="evidence" value="ECO:0007669"/>
    <property type="project" value="TreeGrafter"/>
</dbReference>
<dbReference type="PROSITE" id="PS50114">
    <property type="entry name" value="GATA_ZN_FINGER_2"/>
    <property type="match status" value="2"/>
</dbReference>
<evidence type="ECO:0000256" key="1">
    <source>
        <dbReference type="ARBA" id="ARBA00004123"/>
    </source>
</evidence>
<dbReference type="GO" id="GO:0045944">
    <property type="term" value="P:positive regulation of transcription by RNA polymerase II"/>
    <property type="evidence" value="ECO:0007669"/>
    <property type="project" value="TreeGrafter"/>
</dbReference>
<keyword evidence="3 14" id="KW-0812">Transmembrane</keyword>
<feature type="transmembrane region" description="Helical" evidence="14">
    <location>
        <begin position="340"/>
        <end position="358"/>
    </location>
</feature>
<evidence type="ECO:0000256" key="4">
    <source>
        <dbReference type="ARBA" id="ARBA00022723"/>
    </source>
</evidence>
<dbReference type="GO" id="GO:0008270">
    <property type="term" value="F:zinc ion binding"/>
    <property type="evidence" value="ECO:0007669"/>
    <property type="project" value="UniProtKB-KW"/>
</dbReference>
<dbReference type="Proteomes" id="UP000044602">
    <property type="component" value="Unassembled WGS sequence"/>
</dbReference>
<feature type="compositionally biased region" description="Pro residues" evidence="13">
    <location>
        <begin position="182"/>
        <end position="193"/>
    </location>
</feature>
<evidence type="ECO:0000256" key="5">
    <source>
        <dbReference type="ARBA" id="ARBA00022771"/>
    </source>
</evidence>
<proteinExistence type="predicted"/>
<keyword evidence="7 14" id="KW-1133">Transmembrane helix</keyword>
<feature type="transmembrane region" description="Helical" evidence="14">
    <location>
        <begin position="395"/>
        <end position="415"/>
    </location>
</feature>
<evidence type="ECO:0000256" key="8">
    <source>
        <dbReference type="ARBA" id="ARBA00023015"/>
    </source>
</evidence>
<evidence type="ECO:0000256" key="11">
    <source>
        <dbReference type="ARBA" id="ARBA00023242"/>
    </source>
</evidence>
<evidence type="ECO:0000256" key="9">
    <source>
        <dbReference type="ARBA" id="ARBA00023136"/>
    </source>
</evidence>
<evidence type="ECO:0000256" key="2">
    <source>
        <dbReference type="ARBA" id="ARBA00004141"/>
    </source>
</evidence>
<keyword evidence="17" id="KW-1185">Reference proteome</keyword>
<feature type="transmembrane region" description="Helical" evidence="14">
    <location>
        <begin position="421"/>
        <end position="440"/>
    </location>
</feature>
<evidence type="ECO:0000313" key="17">
    <source>
        <dbReference type="Proteomes" id="UP000044602"/>
    </source>
</evidence>
<dbReference type="GO" id="GO:0000978">
    <property type="term" value="F:RNA polymerase II cis-regulatory region sequence-specific DNA binding"/>
    <property type="evidence" value="ECO:0007669"/>
    <property type="project" value="TreeGrafter"/>
</dbReference>
<dbReference type="CDD" id="cd00202">
    <property type="entry name" value="ZnF_GATA"/>
    <property type="match status" value="2"/>
</dbReference>
<evidence type="ECO:0000256" key="12">
    <source>
        <dbReference type="PROSITE-ProRule" id="PRU00094"/>
    </source>
</evidence>
<feature type="domain" description="GATA-type" evidence="15">
    <location>
        <begin position="115"/>
        <end position="173"/>
    </location>
</feature>
<keyword evidence="8" id="KW-0805">Transcription regulation</keyword>
<dbReference type="EMBL" id="CVQH01020441">
    <property type="protein sequence ID" value="CRK27620.1"/>
    <property type="molecule type" value="Genomic_DNA"/>
</dbReference>
<feature type="region of interest" description="Disordered" evidence="13">
    <location>
        <begin position="73"/>
        <end position="117"/>
    </location>
</feature>
<keyword evidence="10" id="KW-0804">Transcription</keyword>
<dbReference type="GO" id="GO:0005634">
    <property type="term" value="C:nucleus"/>
    <property type="evidence" value="ECO:0007669"/>
    <property type="project" value="UniProtKB-SubCell"/>
</dbReference>
<dbReference type="PANTHER" id="PTHR10071:SF335">
    <property type="entry name" value="IRON-SENSING TRANSCRIPTIONAL REPRESSOR-RELATED"/>
    <property type="match status" value="1"/>
</dbReference>
<feature type="transmembrane region" description="Helical" evidence="14">
    <location>
        <begin position="364"/>
        <end position="383"/>
    </location>
</feature>
<evidence type="ECO:0000256" key="10">
    <source>
        <dbReference type="ARBA" id="ARBA00023163"/>
    </source>
</evidence>
<dbReference type="AlphaFoldDB" id="A0A0G4M1B8"/>
<dbReference type="PANTHER" id="PTHR10071">
    <property type="entry name" value="TRANSCRIPTION FACTOR GATA FAMILY MEMBER"/>
    <property type="match status" value="1"/>
</dbReference>
<organism evidence="16 17">
    <name type="scientific">Verticillium longisporum</name>
    <name type="common">Verticillium dahliae var. longisporum</name>
    <dbReference type="NCBI Taxonomy" id="100787"/>
    <lineage>
        <taxon>Eukaryota</taxon>
        <taxon>Fungi</taxon>
        <taxon>Dikarya</taxon>
        <taxon>Ascomycota</taxon>
        <taxon>Pezizomycotina</taxon>
        <taxon>Sordariomycetes</taxon>
        <taxon>Hypocreomycetidae</taxon>
        <taxon>Glomerellales</taxon>
        <taxon>Plectosphaerellaceae</taxon>
        <taxon>Verticillium</taxon>
    </lineage>
</organism>
<evidence type="ECO:0000256" key="7">
    <source>
        <dbReference type="ARBA" id="ARBA00022989"/>
    </source>
</evidence>
<dbReference type="SMART" id="SM00401">
    <property type="entry name" value="ZnF_GATA"/>
    <property type="match status" value="2"/>
</dbReference>
<accession>A0A0G4M1B8</accession>
<keyword evidence="9 14" id="KW-0472">Membrane</keyword>
<name>A0A0G4M1B8_VERLO</name>
<feature type="domain" description="GATA-type" evidence="15">
    <location>
        <begin position="284"/>
        <end position="321"/>
    </location>
</feature>
<keyword evidence="6" id="KW-0862">Zinc</keyword>
<dbReference type="FunFam" id="3.30.50.10:FF:000039">
    <property type="entry name" value="Siderophore transcription factor SreA"/>
    <property type="match status" value="1"/>
</dbReference>
<keyword evidence="11" id="KW-0539">Nucleus</keyword>
<evidence type="ECO:0000256" key="6">
    <source>
        <dbReference type="ARBA" id="ARBA00022833"/>
    </source>
</evidence>
<dbReference type="Pfam" id="PF08507">
    <property type="entry name" value="COPI_assoc"/>
    <property type="match status" value="1"/>
</dbReference>
<dbReference type="GO" id="GO:0016020">
    <property type="term" value="C:membrane"/>
    <property type="evidence" value="ECO:0007669"/>
    <property type="project" value="UniProtKB-SubCell"/>
</dbReference>
<keyword evidence="5 12" id="KW-0863">Zinc-finger</keyword>
<keyword evidence="4" id="KW-0479">Metal-binding</keyword>
<dbReference type="InterPro" id="IPR013088">
    <property type="entry name" value="Znf_NHR/GATA"/>
</dbReference>
<dbReference type="STRING" id="100787.A0A0G4M1B8"/>
<feature type="region of interest" description="Disordered" evidence="13">
    <location>
        <begin position="237"/>
        <end position="263"/>
    </location>
</feature>